<name>A0A7Y0HF99_9PROT</name>
<gene>
    <name evidence="1" type="ORF">HH303_07725</name>
</gene>
<evidence type="ECO:0000313" key="2">
    <source>
        <dbReference type="Proteomes" id="UP000539372"/>
    </source>
</evidence>
<keyword evidence="2" id="KW-1185">Reference proteome</keyword>
<proteinExistence type="predicted"/>
<sequence>MDMTPAIGMPENGHATATFFSRIKSAMGILILPTLLAGCASITQSNGEIDNPVQRRAVWFSFISGEDIQRSCASDGRERYRLVYIADRTVQVRIYDIDPLTTPSPQQRSRVMTVAASDWFPWAITEDVTRPFRPHTGITNLSDADMDALRTAFAQDGLGTRAPPIGRKIADTSYSWMGSACIGGTFHFQAWEYPDADYTGLRFPEMLFAKDPTGIRIEPSPTDGKRRVYDRFKPPVWDNDPWRHASHYNMEVHETGVTISD</sequence>
<dbReference type="EMBL" id="JABBNT010000002">
    <property type="protein sequence ID" value="NMM44363.1"/>
    <property type="molecule type" value="Genomic_DNA"/>
</dbReference>
<comment type="caution">
    <text evidence="1">The sequence shown here is derived from an EMBL/GenBank/DDBJ whole genome shotgun (WGS) entry which is preliminary data.</text>
</comment>
<protein>
    <submittedName>
        <fullName evidence="1">Uncharacterized protein</fullName>
    </submittedName>
</protein>
<dbReference type="AlphaFoldDB" id="A0A7Y0HF99"/>
<dbReference type="Proteomes" id="UP000539372">
    <property type="component" value="Unassembled WGS sequence"/>
</dbReference>
<accession>A0A7Y0HF99</accession>
<evidence type="ECO:0000313" key="1">
    <source>
        <dbReference type="EMBL" id="NMM44363.1"/>
    </source>
</evidence>
<organism evidence="1 2">
    <name type="scientific">Pacificispira spongiicola</name>
    <dbReference type="NCBI Taxonomy" id="2729598"/>
    <lineage>
        <taxon>Bacteria</taxon>
        <taxon>Pseudomonadati</taxon>
        <taxon>Pseudomonadota</taxon>
        <taxon>Alphaproteobacteria</taxon>
        <taxon>Rhodospirillales</taxon>
        <taxon>Rhodospirillaceae</taxon>
        <taxon>Pacificispira</taxon>
    </lineage>
</organism>
<reference evidence="1 2" key="1">
    <citation type="submission" date="2020-04" db="EMBL/GenBank/DDBJ databases">
        <title>Rhodospirillaceae bacterium KN72 isolated from deep sea.</title>
        <authorList>
            <person name="Zhang D.-C."/>
        </authorList>
    </citation>
    <scope>NUCLEOTIDE SEQUENCE [LARGE SCALE GENOMIC DNA]</scope>
    <source>
        <strain evidence="1 2">KN72</strain>
    </source>
</reference>
<dbReference type="RefSeq" id="WP_169624652.1">
    <property type="nucleotide sequence ID" value="NZ_JABBNT010000002.1"/>
</dbReference>